<dbReference type="SUPFAM" id="SSF57850">
    <property type="entry name" value="RING/U-box"/>
    <property type="match status" value="1"/>
</dbReference>
<evidence type="ECO:0000313" key="11">
    <source>
        <dbReference type="RefSeq" id="XP_022305241.1"/>
    </source>
</evidence>
<evidence type="ECO:0000259" key="7">
    <source>
        <dbReference type="PROSITE" id="PS50089"/>
    </source>
</evidence>
<dbReference type="Gene3D" id="3.30.40.10">
    <property type="entry name" value="Zinc/RING finger domain, C3HC4 (zinc finger)"/>
    <property type="match status" value="1"/>
</dbReference>
<dbReference type="Proteomes" id="UP000694844">
    <property type="component" value="Chromosome 9"/>
</dbReference>
<dbReference type="InterPro" id="IPR013083">
    <property type="entry name" value="Znf_RING/FYVE/PHD"/>
</dbReference>
<accession>A0A8B8BQQ8</accession>
<sequence length="734" mass="82301">MYRQAQSLSLRVTNRNMAEGEFEVVPIPQVSLAPDQLSRQFLICNVCNDNYNEDGKHARLLPCLHALCFECLNKTKVDNQLQCPIPTCKVTHQLGDLDKTCPRDNTRRDLMDFVKVKRAPSAVCCSVCPSNIATYRCKQCAEFLCGECQSAHKRVNATKDHVLLEIEKLKQSQDLDAFCRQLTCGEHAGNDLKLYCTKDTCQKPVCMMCAIVSCKETNGHKIESADTVADAKRQDIKDQKSSMTKVGKEIQQVTDNVKTEQEKVMNLRKMVEDEIDETFDNLEKIIARGRADLKKTLENCVMTKQDHLKAQERELKKMKSEIEESSKFTEQALAYTNAAAFLQINQTIMSRLKTLTEQFFDKEPHEMATFGFHAKGLIAEVQSKVAEMANIWSLSAFTPNCRAEFGDDLEENKSATFLVKLKDFKENAPFKNGTLDVADMKIVVKDPRGAETECSKKMKKGSSDELEVTVKPCMTGRHSLDITVLDRVIVHKEFESKPAIVRGGSKKDPVSPKIPPKKEGPKPDPPAPGGMQKPDMAFDREKSHKDVSVSADGKVFKNSPSGDPADLVKSNSRLQKYKGAYCVKGFHYPGKYTYAIKMEIKIKKPLDKSNLVFELGIARKSAIGKNLVVEGEKFAWSMIGAHHVDCDAICLHIAHNNHLLHHEVLTSNTAGSTMERLFGFVLDTEFGQWKVFDQKAEKQICVMEAVDCSETLYPVVAGYNPNSVEVTATFIRID</sequence>
<dbReference type="SUPFAM" id="SSF49899">
    <property type="entry name" value="Concanavalin A-like lectins/glucanases"/>
    <property type="match status" value="1"/>
</dbReference>
<keyword evidence="10" id="KW-1185">Reference proteome</keyword>
<dbReference type="SMART" id="SM00336">
    <property type="entry name" value="BBOX"/>
    <property type="match status" value="2"/>
</dbReference>
<feature type="domain" description="B box-type" evidence="8">
    <location>
        <begin position="120"/>
        <end position="166"/>
    </location>
</feature>
<dbReference type="AlphaFoldDB" id="A0A8B8BQQ8"/>
<proteinExistence type="predicted"/>
<organism evidence="10 11">
    <name type="scientific">Crassostrea virginica</name>
    <name type="common">Eastern oyster</name>
    <dbReference type="NCBI Taxonomy" id="6565"/>
    <lineage>
        <taxon>Eukaryota</taxon>
        <taxon>Metazoa</taxon>
        <taxon>Spiralia</taxon>
        <taxon>Lophotrochozoa</taxon>
        <taxon>Mollusca</taxon>
        <taxon>Bivalvia</taxon>
        <taxon>Autobranchia</taxon>
        <taxon>Pteriomorphia</taxon>
        <taxon>Ostreida</taxon>
        <taxon>Ostreoidea</taxon>
        <taxon>Ostreidae</taxon>
        <taxon>Crassostrea</taxon>
    </lineage>
</organism>
<dbReference type="InterPro" id="IPR047153">
    <property type="entry name" value="TRIM45/56/19-like"/>
</dbReference>
<dbReference type="SMART" id="SM00184">
    <property type="entry name" value="RING"/>
    <property type="match status" value="1"/>
</dbReference>
<protein>
    <submittedName>
        <fullName evidence="11">Tripartite motif-containing protein 45-like</fullName>
    </submittedName>
</protein>
<evidence type="ECO:0000259" key="8">
    <source>
        <dbReference type="PROSITE" id="PS50119"/>
    </source>
</evidence>
<dbReference type="PANTHER" id="PTHR25462">
    <property type="entry name" value="BONUS, ISOFORM C-RELATED"/>
    <property type="match status" value="1"/>
</dbReference>
<dbReference type="InterPro" id="IPR013320">
    <property type="entry name" value="ConA-like_dom_sf"/>
</dbReference>
<feature type="coiled-coil region" evidence="5">
    <location>
        <begin position="301"/>
        <end position="328"/>
    </location>
</feature>
<name>A0A8B8BQQ8_CRAVI</name>
<dbReference type="InterPro" id="IPR027370">
    <property type="entry name" value="Znf-RING_euk"/>
</dbReference>
<evidence type="ECO:0000256" key="1">
    <source>
        <dbReference type="ARBA" id="ARBA00022723"/>
    </source>
</evidence>
<dbReference type="CDD" id="cd19756">
    <property type="entry name" value="Bbox2"/>
    <property type="match status" value="1"/>
</dbReference>
<dbReference type="SUPFAM" id="SSF57845">
    <property type="entry name" value="B-box zinc-binding domain"/>
    <property type="match status" value="1"/>
</dbReference>
<dbReference type="PANTHER" id="PTHR25462:SF296">
    <property type="entry name" value="MEIOTIC P26, ISOFORM F"/>
    <property type="match status" value="1"/>
</dbReference>
<reference evidence="11" key="1">
    <citation type="submission" date="2025-08" db="UniProtKB">
        <authorList>
            <consortium name="RefSeq"/>
        </authorList>
    </citation>
    <scope>IDENTIFICATION</scope>
    <source>
        <tissue evidence="11">Whole sample</tissue>
    </source>
</reference>
<feature type="compositionally biased region" description="Basic and acidic residues" evidence="6">
    <location>
        <begin position="505"/>
        <end position="522"/>
    </location>
</feature>
<keyword evidence="5" id="KW-0175">Coiled coil</keyword>
<dbReference type="PROSITE" id="PS50089">
    <property type="entry name" value="ZF_RING_2"/>
    <property type="match status" value="1"/>
</dbReference>
<dbReference type="GO" id="GO:0008270">
    <property type="term" value="F:zinc ion binding"/>
    <property type="evidence" value="ECO:0007669"/>
    <property type="project" value="UniProtKB-KW"/>
</dbReference>
<dbReference type="InterPro" id="IPR001841">
    <property type="entry name" value="Znf_RING"/>
</dbReference>
<evidence type="ECO:0000256" key="3">
    <source>
        <dbReference type="ARBA" id="ARBA00022833"/>
    </source>
</evidence>
<dbReference type="Gene3D" id="2.60.120.920">
    <property type="match status" value="1"/>
</dbReference>
<dbReference type="PROSITE" id="PS50119">
    <property type="entry name" value="ZF_BBOX"/>
    <property type="match status" value="1"/>
</dbReference>
<evidence type="ECO:0000256" key="2">
    <source>
        <dbReference type="ARBA" id="ARBA00022771"/>
    </source>
</evidence>
<dbReference type="RefSeq" id="XP_022305241.1">
    <property type="nucleotide sequence ID" value="XM_022449533.1"/>
</dbReference>
<dbReference type="KEGG" id="cvn:111112161"/>
<evidence type="ECO:0000256" key="6">
    <source>
        <dbReference type="SAM" id="MobiDB-lite"/>
    </source>
</evidence>
<dbReference type="InterPro" id="IPR043136">
    <property type="entry name" value="B30.2/SPRY_sf"/>
</dbReference>
<dbReference type="OrthoDB" id="6073750at2759"/>
<gene>
    <name evidence="11" type="primary">LOC111112161</name>
</gene>
<feature type="coiled-coil region" evidence="5">
    <location>
        <begin position="250"/>
        <end position="277"/>
    </location>
</feature>
<dbReference type="PROSITE" id="PS50188">
    <property type="entry name" value="B302_SPRY"/>
    <property type="match status" value="1"/>
</dbReference>
<keyword evidence="2 4" id="KW-0863">Zinc-finger</keyword>
<feature type="region of interest" description="Disordered" evidence="6">
    <location>
        <begin position="500"/>
        <end position="568"/>
    </location>
</feature>
<keyword evidence="1" id="KW-0479">Metal-binding</keyword>
<dbReference type="Gene3D" id="3.30.160.60">
    <property type="entry name" value="Classic Zinc Finger"/>
    <property type="match status" value="1"/>
</dbReference>
<evidence type="ECO:0000259" key="9">
    <source>
        <dbReference type="PROSITE" id="PS50188"/>
    </source>
</evidence>
<feature type="domain" description="RING-type" evidence="7">
    <location>
        <begin position="44"/>
        <end position="85"/>
    </location>
</feature>
<keyword evidence="3" id="KW-0862">Zinc</keyword>
<evidence type="ECO:0000256" key="5">
    <source>
        <dbReference type="SAM" id="Coils"/>
    </source>
</evidence>
<feature type="domain" description="B30.2/SPRY" evidence="9">
    <location>
        <begin position="516"/>
        <end position="734"/>
    </location>
</feature>
<dbReference type="InterPro" id="IPR017907">
    <property type="entry name" value="Znf_RING_CS"/>
</dbReference>
<dbReference type="InterPro" id="IPR001870">
    <property type="entry name" value="B30.2/SPRY"/>
</dbReference>
<feature type="compositionally biased region" description="Basic and acidic residues" evidence="6">
    <location>
        <begin position="536"/>
        <end position="547"/>
    </location>
</feature>
<dbReference type="Pfam" id="PF13445">
    <property type="entry name" value="zf-RING_UBOX"/>
    <property type="match status" value="1"/>
</dbReference>
<dbReference type="GeneID" id="111112161"/>
<evidence type="ECO:0000256" key="4">
    <source>
        <dbReference type="PROSITE-ProRule" id="PRU00024"/>
    </source>
</evidence>
<evidence type="ECO:0000313" key="10">
    <source>
        <dbReference type="Proteomes" id="UP000694844"/>
    </source>
</evidence>
<dbReference type="InterPro" id="IPR000315">
    <property type="entry name" value="Znf_B-box"/>
</dbReference>
<dbReference type="PROSITE" id="PS00518">
    <property type="entry name" value="ZF_RING_1"/>
    <property type="match status" value="1"/>
</dbReference>